<feature type="domain" description="Contractile injection system tube protein N-terminal" evidence="1">
    <location>
        <begin position="11"/>
        <end position="150"/>
    </location>
</feature>
<dbReference type="OrthoDB" id="9815939at2"/>
<dbReference type="EMBL" id="SNXZ01000002">
    <property type="protein sequence ID" value="TDQ00765.1"/>
    <property type="molecule type" value="Genomic_DNA"/>
</dbReference>
<proteinExistence type="predicted"/>
<evidence type="ECO:0000313" key="2">
    <source>
        <dbReference type="EMBL" id="TDQ00765.1"/>
    </source>
</evidence>
<organism evidence="2 3">
    <name type="scientific">Labedaea rhizosphaerae</name>
    <dbReference type="NCBI Taxonomy" id="598644"/>
    <lineage>
        <taxon>Bacteria</taxon>
        <taxon>Bacillati</taxon>
        <taxon>Actinomycetota</taxon>
        <taxon>Actinomycetes</taxon>
        <taxon>Pseudonocardiales</taxon>
        <taxon>Pseudonocardiaceae</taxon>
        <taxon>Labedaea</taxon>
    </lineage>
</organism>
<dbReference type="AlphaFoldDB" id="A0A4R6SGC5"/>
<evidence type="ECO:0000259" key="1">
    <source>
        <dbReference type="Pfam" id="PF19266"/>
    </source>
</evidence>
<sequence length="227" mass="25059">MAGPQRAYLQTEGGDKIECMFNPADLTISKQNTWQPAGEAKGKDAPELRFQAGQSATLALSLTFDTTRTGKSVTDHTNLLLNLMKVDSKLPGADRSRNSGRPPWVEFHWGPLNSFKAIIERLQLKFTYFASTGMPLRAKADISLKQFNDEGKLPLQNPTSYTPSLHAVHQLRPGETLDRVAAARYGDPNRWRLIAEANNILDPLVLPEGTVLAIPEIGVRRRGGDRG</sequence>
<dbReference type="Gene3D" id="3.10.350.10">
    <property type="entry name" value="LysM domain"/>
    <property type="match status" value="1"/>
</dbReference>
<dbReference type="Proteomes" id="UP000295444">
    <property type="component" value="Unassembled WGS sequence"/>
</dbReference>
<reference evidence="2 3" key="1">
    <citation type="submission" date="2019-03" db="EMBL/GenBank/DDBJ databases">
        <title>Genomic Encyclopedia of Type Strains, Phase IV (KMG-IV): sequencing the most valuable type-strain genomes for metagenomic binning, comparative biology and taxonomic classification.</title>
        <authorList>
            <person name="Goeker M."/>
        </authorList>
    </citation>
    <scope>NUCLEOTIDE SEQUENCE [LARGE SCALE GENOMIC DNA]</scope>
    <source>
        <strain evidence="2 3">DSM 45361</strain>
    </source>
</reference>
<evidence type="ECO:0000313" key="3">
    <source>
        <dbReference type="Proteomes" id="UP000295444"/>
    </source>
</evidence>
<accession>A0A4R6SGC5</accession>
<gene>
    <name evidence="2" type="ORF">EV186_102631</name>
</gene>
<dbReference type="Pfam" id="PF19266">
    <property type="entry name" value="CIS_tube"/>
    <property type="match status" value="1"/>
</dbReference>
<comment type="caution">
    <text evidence="2">The sequence shown here is derived from an EMBL/GenBank/DDBJ whole genome shotgun (WGS) entry which is preliminary data.</text>
</comment>
<dbReference type="RefSeq" id="WP_133849432.1">
    <property type="nucleotide sequence ID" value="NZ_SNXZ01000002.1"/>
</dbReference>
<protein>
    <recommendedName>
        <fullName evidence="1">Contractile injection system tube protein N-terminal domain-containing protein</fullName>
    </recommendedName>
</protein>
<keyword evidence="3" id="KW-1185">Reference proteome</keyword>
<name>A0A4R6SGC5_LABRH</name>
<dbReference type="InterPro" id="IPR036779">
    <property type="entry name" value="LysM_dom_sf"/>
</dbReference>
<dbReference type="InterPro" id="IPR045361">
    <property type="entry name" value="CIS_tube_prot_N"/>
</dbReference>